<name>A0ABV0XP03_9TELE</name>
<evidence type="ECO:0000313" key="1">
    <source>
        <dbReference type="EMBL" id="MEQ2283100.1"/>
    </source>
</evidence>
<gene>
    <name evidence="1" type="ORF">AMECASPLE_007796</name>
</gene>
<evidence type="ECO:0000313" key="2">
    <source>
        <dbReference type="Proteomes" id="UP001469553"/>
    </source>
</evidence>
<sequence>MMALSFVTGIKCFMIKAMHFPSACFLFSQDKTLTRVWPQDFQGIFIAAVFSLDRNPTLLENKKQIFTPAREISRVLLMSGSFFGHNKVILSSGQNVIHSRKGHPASIR</sequence>
<reference evidence="1 2" key="1">
    <citation type="submission" date="2021-06" db="EMBL/GenBank/DDBJ databases">
        <authorList>
            <person name="Palmer J.M."/>
        </authorList>
    </citation>
    <scope>NUCLEOTIDE SEQUENCE [LARGE SCALE GENOMIC DNA]</scope>
    <source>
        <strain evidence="1 2">AS_MEX2019</strain>
        <tissue evidence="1">Muscle</tissue>
    </source>
</reference>
<protein>
    <submittedName>
        <fullName evidence="1">Uncharacterized protein</fullName>
    </submittedName>
</protein>
<keyword evidence="2" id="KW-1185">Reference proteome</keyword>
<dbReference type="EMBL" id="JAHRIP010009805">
    <property type="protein sequence ID" value="MEQ2283100.1"/>
    <property type="molecule type" value="Genomic_DNA"/>
</dbReference>
<comment type="caution">
    <text evidence="1">The sequence shown here is derived from an EMBL/GenBank/DDBJ whole genome shotgun (WGS) entry which is preliminary data.</text>
</comment>
<dbReference type="Proteomes" id="UP001469553">
    <property type="component" value="Unassembled WGS sequence"/>
</dbReference>
<organism evidence="1 2">
    <name type="scientific">Ameca splendens</name>
    <dbReference type="NCBI Taxonomy" id="208324"/>
    <lineage>
        <taxon>Eukaryota</taxon>
        <taxon>Metazoa</taxon>
        <taxon>Chordata</taxon>
        <taxon>Craniata</taxon>
        <taxon>Vertebrata</taxon>
        <taxon>Euteleostomi</taxon>
        <taxon>Actinopterygii</taxon>
        <taxon>Neopterygii</taxon>
        <taxon>Teleostei</taxon>
        <taxon>Neoteleostei</taxon>
        <taxon>Acanthomorphata</taxon>
        <taxon>Ovalentaria</taxon>
        <taxon>Atherinomorphae</taxon>
        <taxon>Cyprinodontiformes</taxon>
        <taxon>Goodeidae</taxon>
        <taxon>Ameca</taxon>
    </lineage>
</organism>
<accession>A0ABV0XP03</accession>
<proteinExistence type="predicted"/>